<protein>
    <submittedName>
        <fullName evidence="1">Uncharacterized protein</fullName>
    </submittedName>
</protein>
<gene>
    <name evidence="1" type="ORF">BDY19DRAFT_995793</name>
</gene>
<dbReference type="Proteomes" id="UP001055072">
    <property type="component" value="Unassembled WGS sequence"/>
</dbReference>
<accession>A0ACB8TWP6</accession>
<organism evidence="1 2">
    <name type="scientific">Irpex rosettiformis</name>
    <dbReference type="NCBI Taxonomy" id="378272"/>
    <lineage>
        <taxon>Eukaryota</taxon>
        <taxon>Fungi</taxon>
        <taxon>Dikarya</taxon>
        <taxon>Basidiomycota</taxon>
        <taxon>Agaricomycotina</taxon>
        <taxon>Agaricomycetes</taxon>
        <taxon>Polyporales</taxon>
        <taxon>Irpicaceae</taxon>
        <taxon>Irpex</taxon>
    </lineage>
</organism>
<sequence>MAETYEVSHRQSKELNVPHGALITPSASPPPPSVGRAKSTSRPPPKRSRINSLNSSPPPSSRPSSSSSRTIDPNRDEAWRASSKRLLDVWDSLAERYNVPLDQDDIIDLRTVELVKDRGVVRGLKQEFNIGVFGAPEHDGGASSEDGTYTELDERDEETDEIDSFAQEPTVPVKVELEKRTRHVPPFRVSNPNDASDLKEFLEEEERRRAGDSEWADENEDSDGFELLEVILSSGEEDEEGSRSRSALGPQREYDHGGRSSPVYPRPVPVFERTISEDALTVADGDSSDDEFAVW</sequence>
<proteinExistence type="predicted"/>
<dbReference type="EMBL" id="MU274923">
    <property type="protein sequence ID" value="KAI0086502.1"/>
    <property type="molecule type" value="Genomic_DNA"/>
</dbReference>
<evidence type="ECO:0000313" key="2">
    <source>
        <dbReference type="Proteomes" id="UP001055072"/>
    </source>
</evidence>
<keyword evidence="2" id="KW-1185">Reference proteome</keyword>
<evidence type="ECO:0000313" key="1">
    <source>
        <dbReference type="EMBL" id="KAI0086502.1"/>
    </source>
</evidence>
<comment type="caution">
    <text evidence="1">The sequence shown here is derived from an EMBL/GenBank/DDBJ whole genome shotgun (WGS) entry which is preliminary data.</text>
</comment>
<reference evidence="1" key="1">
    <citation type="journal article" date="2021" name="Environ. Microbiol.">
        <title>Gene family expansions and transcriptome signatures uncover fungal adaptations to wood decay.</title>
        <authorList>
            <person name="Hage H."/>
            <person name="Miyauchi S."/>
            <person name="Viragh M."/>
            <person name="Drula E."/>
            <person name="Min B."/>
            <person name="Chaduli D."/>
            <person name="Navarro D."/>
            <person name="Favel A."/>
            <person name="Norest M."/>
            <person name="Lesage-Meessen L."/>
            <person name="Balint B."/>
            <person name="Merenyi Z."/>
            <person name="de Eugenio L."/>
            <person name="Morin E."/>
            <person name="Martinez A.T."/>
            <person name="Baldrian P."/>
            <person name="Stursova M."/>
            <person name="Martinez M.J."/>
            <person name="Novotny C."/>
            <person name="Magnuson J.K."/>
            <person name="Spatafora J.W."/>
            <person name="Maurice S."/>
            <person name="Pangilinan J."/>
            <person name="Andreopoulos W."/>
            <person name="LaButti K."/>
            <person name="Hundley H."/>
            <person name="Na H."/>
            <person name="Kuo A."/>
            <person name="Barry K."/>
            <person name="Lipzen A."/>
            <person name="Henrissat B."/>
            <person name="Riley R."/>
            <person name="Ahrendt S."/>
            <person name="Nagy L.G."/>
            <person name="Grigoriev I.V."/>
            <person name="Martin F."/>
            <person name="Rosso M.N."/>
        </authorList>
    </citation>
    <scope>NUCLEOTIDE SEQUENCE</scope>
    <source>
        <strain evidence="1">CBS 384.51</strain>
    </source>
</reference>
<feature type="non-terminal residue" evidence="1">
    <location>
        <position position="295"/>
    </location>
</feature>
<name>A0ACB8TWP6_9APHY</name>